<evidence type="ECO:0000259" key="3">
    <source>
        <dbReference type="Pfam" id="PF00561"/>
    </source>
</evidence>
<feature type="compositionally biased region" description="Basic and acidic residues" evidence="1">
    <location>
        <begin position="397"/>
        <end position="407"/>
    </location>
</feature>
<evidence type="ECO:0000256" key="2">
    <source>
        <dbReference type="SAM" id="Phobius"/>
    </source>
</evidence>
<dbReference type="GO" id="GO:0046464">
    <property type="term" value="P:acylglycerol catabolic process"/>
    <property type="evidence" value="ECO:0007669"/>
    <property type="project" value="TreeGrafter"/>
</dbReference>
<accession>A0A9W7G3P4</accession>
<sequence length="463" mass="52632">MIGWYLRVLHLFLYILLVVLLPYIAYQTTSSSGTLQFALCILLSLLPVVLIRKWNVEREGKPRTLEELRKSASHFEGIKPNEFKLRVRDGYILSGISIGSGPKVILCGNGLGCSSVFAIPLLRQFQGIAILEECTIVSWDYRGLFESAKGTEGMKSPFFSVRDSAEDAIEVLDHLGVKKPVHFIGYSTGVQVGLQLASMYPERVEKLVLVNGAHGQLLHSLLQPLFRIPCLGDFYHKILITFRSYEMYWDYAKQVILAMAFFCSTFIMRPLCVIIQRDYELFAFNYFLEFFEHGKIHSVNYLKYPHALDAHSSYHILHEITHPTLIVTGMLDVLTPAYHSFEMKARMPNAELMCFTLGTHFVLLEYPKEIGKRLFNFLADEELIKEVAKKASAKNRGRSEGKSENRSSKSRSKSRSSPSRKKSNNAALSSPPARSSRRKTKTPETFKADFSSVWSKANPYERS</sequence>
<dbReference type="GO" id="GO:0047372">
    <property type="term" value="F:monoacylglycerol lipase activity"/>
    <property type="evidence" value="ECO:0007669"/>
    <property type="project" value="TreeGrafter"/>
</dbReference>
<feature type="domain" description="AB hydrolase-1" evidence="3">
    <location>
        <begin position="104"/>
        <end position="212"/>
    </location>
</feature>
<dbReference type="OrthoDB" id="19657at2759"/>
<feature type="transmembrane region" description="Helical" evidence="2">
    <location>
        <begin position="7"/>
        <end position="26"/>
    </location>
</feature>
<feature type="region of interest" description="Disordered" evidence="1">
    <location>
        <begin position="390"/>
        <end position="448"/>
    </location>
</feature>
<reference evidence="5" key="1">
    <citation type="journal article" date="2023" name="Commun. Biol.">
        <title>Genome analysis of Parmales, the sister group of diatoms, reveals the evolutionary specialization of diatoms from phago-mixotrophs to photoautotrophs.</title>
        <authorList>
            <person name="Ban H."/>
            <person name="Sato S."/>
            <person name="Yoshikawa S."/>
            <person name="Yamada K."/>
            <person name="Nakamura Y."/>
            <person name="Ichinomiya M."/>
            <person name="Sato N."/>
            <person name="Blanc-Mathieu R."/>
            <person name="Endo H."/>
            <person name="Kuwata A."/>
            <person name="Ogata H."/>
        </authorList>
    </citation>
    <scope>NUCLEOTIDE SEQUENCE [LARGE SCALE GENOMIC DNA]</scope>
</reference>
<keyword evidence="2" id="KW-0472">Membrane</keyword>
<dbReference type="Gene3D" id="3.40.50.1820">
    <property type="entry name" value="alpha/beta hydrolase"/>
    <property type="match status" value="1"/>
</dbReference>
<evidence type="ECO:0000313" key="4">
    <source>
        <dbReference type="EMBL" id="GMI34472.1"/>
    </source>
</evidence>
<evidence type="ECO:0000313" key="5">
    <source>
        <dbReference type="Proteomes" id="UP001165065"/>
    </source>
</evidence>
<dbReference type="SUPFAM" id="SSF53474">
    <property type="entry name" value="alpha/beta-Hydrolases"/>
    <property type="match status" value="1"/>
</dbReference>
<feature type="transmembrane region" description="Helical" evidence="2">
    <location>
        <begin position="32"/>
        <end position="51"/>
    </location>
</feature>
<feature type="compositionally biased region" description="Basic residues" evidence="1">
    <location>
        <begin position="408"/>
        <end position="423"/>
    </location>
</feature>
<proteinExistence type="predicted"/>
<feature type="transmembrane region" description="Helical" evidence="2">
    <location>
        <begin position="251"/>
        <end position="268"/>
    </location>
</feature>
<comment type="caution">
    <text evidence="4">The sequence shown here is derived from an EMBL/GenBank/DDBJ whole genome shotgun (WGS) entry which is preliminary data.</text>
</comment>
<dbReference type="Pfam" id="PF00561">
    <property type="entry name" value="Abhydrolase_1"/>
    <property type="match status" value="1"/>
</dbReference>
<dbReference type="PANTHER" id="PTHR43798:SF5">
    <property type="entry name" value="MONOACYLGLYCEROL LIPASE ABHD6"/>
    <property type="match status" value="1"/>
</dbReference>
<organism evidence="4 5">
    <name type="scientific">Triparma columacea</name>
    <dbReference type="NCBI Taxonomy" id="722753"/>
    <lineage>
        <taxon>Eukaryota</taxon>
        <taxon>Sar</taxon>
        <taxon>Stramenopiles</taxon>
        <taxon>Ochrophyta</taxon>
        <taxon>Bolidophyceae</taxon>
        <taxon>Parmales</taxon>
        <taxon>Triparmaceae</taxon>
        <taxon>Triparma</taxon>
    </lineage>
</organism>
<dbReference type="InterPro" id="IPR050266">
    <property type="entry name" value="AB_hydrolase_sf"/>
</dbReference>
<dbReference type="InterPro" id="IPR029058">
    <property type="entry name" value="AB_hydrolase_fold"/>
</dbReference>
<keyword evidence="5" id="KW-1185">Reference proteome</keyword>
<protein>
    <recommendedName>
        <fullName evidence="3">AB hydrolase-1 domain-containing protein</fullName>
    </recommendedName>
</protein>
<dbReference type="Proteomes" id="UP001165065">
    <property type="component" value="Unassembled WGS sequence"/>
</dbReference>
<name>A0A9W7G3P4_9STRA</name>
<keyword evidence="2" id="KW-1133">Transmembrane helix</keyword>
<gene>
    <name evidence="4" type="ORF">TrCOL_g13154</name>
</gene>
<dbReference type="GO" id="GO:0016020">
    <property type="term" value="C:membrane"/>
    <property type="evidence" value="ECO:0007669"/>
    <property type="project" value="TreeGrafter"/>
</dbReference>
<dbReference type="AlphaFoldDB" id="A0A9W7G3P4"/>
<feature type="compositionally biased region" description="Low complexity" evidence="1">
    <location>
        <begin position="424"/>
        <end position="434"/>
    </location>
</feature>
<dbReference type="InterPro" id="IPR000073">
    <property type="entry name" value="AB_hydrolase_1"/>
</dbReference>
<evidence type="ECO:0000256" key="1">
    <source>
        <dbReference type="SAM" id="MobiDB-lite"/>
    </source>
</evidence>
<dbReference type="PANTHER" id="PTHR43798">
    <property type="entry name" value="MONOACYLGLYCEROL LIPASE"/>
    <property type="match status" value="1"/>
</dbReference>
<dbReference type="EMBL" id="BRYA01000043">
    <property type="protein sequence ID" value="GMI34472.1"/>
    <property type="molecule type" value="Genomic_DNA"/>
</dbReference>
<keyword evidence="2" id="KW-0812">Transmembrane</keyword>